<evidence type="ECO:0000313" key="1">
    <source>
        <dbReference type="EMBL" id="MBX32272.1"/>
    </source>
</evidence>
<protein>
    <submittedName>
        <fullName evidence="1">Uncharacterized protein MANES_02G099000</fullName>
    </submittedName>
</protein>
<accession>A0A2P2MQ00</accession>
<reference evidence="1" key="1">
    <citation type="submission" date="2018-02" db="EMBL/GenBank/DDBJ databases">
        <title>Rhizophora mucronata_Transcriptome.</title>
        <authorList>
            <person name="Meera S.P."/>
            <person name="Sreeshan A."/>
            <person name="Augustine A."/>
        </authorList>
    </citation>
    <scope>NUCLEOTIDE SEQUENCE</scope>
    <source>
        <tissue evidence="1">Leaf</tissue>
    </source>
</reference>
<proteinExistence type="predicted"/>
<organism evidence="1">
    <name type="scientific">Rhizophora mucronata</name>
    <name type="common">Asiatic mangrove</name>
    <dbReference type="NCBI Taxonomy" id="61149"/>
    <lineage>
        <taxon>Eukaryota</taxon>
        <taxon>Viridiplantae</taxon>
        <taxon>Streptophyta</taxon>
        <taxon>Embryophyta</taxon>
        <taxon>Tracheophyta</taxon>
        <taxon>Spermatophyta</taxon>
        <taxon>Magnoliopsida</taxon>
        <taxon>eudicotyledons</taxon>
        <taxon>Gunneridae</taxon>
        <taxon>Pentapetalae</taxon>
        <taxon>rosids</taxon>
        <taxon>fabids</taxon>
        <taxon>Malpighiales</taxon>
        <taxon>Rhizophoraceae</taxon>
        <taxon>Rhizophora</taxon>
    </lineage>
</organism>
<dbReference type="EMBL" id="GGEC01051788">
    <property type="protein sequence ID" value="MBX32272.1"/>
    <property type="molecule type" value="Transcribed_RNA"/>
</dbReference>
<dbReference type="AlphaFoldDB" id="A0A2P2MQ00"/>
<name>A0A2P2MQ00_RHIMU</name>
<sequence length="47" mass="5469">MNRSKRCQNTPSFWNQIPFNFHILHSLPPNCIDDICHSKSFADHLAS</sequence>